<reference evidence="16" key="1">
    <citation type="submission" date="2020-05" db="EMBL/GenBank/DDBJ databases">
        <title>WGS assembly of Panicum virgatum.</title>
        <authorList>
            <person name="Lovell J.T."/>
            <person name="Jenkins J."/>
            <person name="Shu S."/>
            <person name="Juenger T.E."/>
            <person name="Schmutz J."/>
        </authorList>
    </citation>
    <scope>NUCLEOTIDE SEQUENCE</scope>
    <source>
        <strain evidence="16">AP13</strain>
    </source>
</reference>
<evidence type="ECO:0000256" key="9">
    <source>
        <dbReference type="ARBA" id="ARBA00023136"/>
    </source>
</evidence>
<evidence type="ECO:0008006" key="18">
    <source>
        <dbReference type="Google" id="ProtNLM"/>
    </source>
</evidence>
<feature type="transmembrane region" description="Helical" evidence="12">
    <location>
        <begin position="917"/>
        <end position="939"/>
    </location>
</feature>
<keyword evidence="5 12" id="KW-0812">Transmembrane</keyword>
<dbReference type="Pfam" id="PF23598">
    <property type="entry name" value="LRR_14"/>
    <property type="match status" value="1"/>
</dbReference>
<evidence type="ECO:0000256" key="6">
    <source>
        <dbReference type="ARBA" id="ARBA00022729"/>
    </source>
</evidence>
<dbReference type="EMBL" id="CM029041">
    <property type="protein sequence ID" value="KAG2625569.1"/>
    <property type="molecule type" value="Genomic_DNA"/>
</dbReference>
<feature type="signal peptide" evidence="13">
    <location>
        <begin position="1"/>
        <end position="16"/>
    </location>
</feature>
<dbReference type="PANTHER" id="PTHR48063">
    <property type="entry name" value="LRR RECEPTOR-LIKE KINASE"/>
    <property type="match status" value="1"/>
</dbReference>
<evidence type="ECO:0000256" key="10">
    <source>
        <dbReference type="ARBA" id="ARBA00023170"/>
    </source>
</evidence>
<keyword evidence="17" id="KW-1185">Reference proteome</keyword>
<dbReference type="InterPro" id="IPR013210">
    <property type="entry name" value="LRR_N_plant-typ"/>
</dbReference>
<comment type="caution">
    <text evidence="16">The sequence shown here is derived from an EMBL/GenBank/DDBJ whole genome shotgun (WGS) entry which is preliminary data.</text>
</comment>
<evidence type="ECO:0000256" key="2">
    <source>
        <dbReference type="ARBA" id="ARBA00009592"/>
    </source>
</evidence>
<dbReference type="Pfam" id="PF00560">
    <property type="entry name" value="LRR_1"/>
    <property type="match status" value="5"/>
</dbReference>
<dbReference type="SMART" id="SM00365">
    <property type="entry name" value="LRR_SD22"/>
    <property type="match status" value="6"/>
</dbReference>
<gene>
    <name evidence="16" type="ORF">PVAP13_3KG215800</name>
</gene>
<name>A0A8T0UZX0_PANVG</name>
<evidence type="ECO:0000256" key="8">
    <source>
        <dbReference type="ARBA" id="ARBA00022989"/>
    </source>
</evidence>
<dbReference type="PRINTS" id="PR00019">
    <property type="entry name" value="LEURICHRPT"/>
</dbReference>
<dbReference type="FunFam" id="3.80.10.10:FF:000649">
    <property type="entry name" value="Leucine Rich Repeat family protein"/>
    <property type="match status" value="1"/>
</dbReference>
<dbReference type="InterPro" id="IPR055414">
    <property type="entry name" value="LRR_R13L4/SHOC2-like"/>
</dbReference>
<evidence type="ECO:0000313" key="16">
    <source>
        <dbReference type="EMBL" id="KAG2625569.1"/>
    </source>
</evidence>
<keyword evidence="4" id="KW-0433">Leucine-rich repeat</keyword>
<dbReference type="GO" id="GO:0051707">
    <property type="term" value="P:response to other organism"/>
    <property type="evidence" value="ECO:0007669"/>
    <property type="project" value="UniProtKB-ARBA"/>
</dbReference>
<dbReference type="GO" id="GO:0006952">
    <property type="term" value="P:defense response"/>
    <property type="evidence" value="ECO:0007669"/>
    <property type="project" value="UniProtKB-ARBA"/>
</dbReference>
<organism evidence="16 17">
    <name type="scientific">Panicum virgatum</name>
    <name type="common">Blackwell switchgrass</name>
    <dbReference type="NCBI Taxonomy" id="38727"/>
    <lineage>
        <taxon>Eukaryota</taxon>
        <taxon>Viridiplantae</taxon>
        <taxon>Streptophyta</taxon>
        <taxon>Embryophyta</taxon>
        <taxon>Tracheophyta</taxon>
        <taxon>Spermatophyta</taxon>
        <taxon>Magnoliopsida</taxon>
        <taxon>Liliopsida</taxon>
        <taxon>Poales</taxon>
        <taxon>Poaceae</taxon>
        <taxon>PACMAD clade</taxon>
        <taxon>Panicoideae</taxon>
        <taxon>Panicodae</taxon>
        <taxon>Paniceae</taxon>
        <taxon>Panicinae</taxon>
        <taxon>Panicum</taxon>
        <taxon>Panicum sect. Hiantes</taxon>
    </lineage>
</organism>
<dbReference type="GO" id="GO:0005886">
    <property type="term" value="C:plasma membrane"/>
    <property type="evidence" value="ECO:0007669"/>
    <property type="project" value="UniProtKB-SubCell"/>
</dbReference>
<dbReference type="FunFam" id="3.80.10.10:FF:000213">
    <property type="entry name" value="Tyrosine-sulfated glycopeptide receptor 1"/>
    <property type="match status" value="1"/>
</dbReference>
<feature type="chain" id="PRO_5035820640" description="Leucine-rich repeat-containing N-terminal plant-type domain-containing protein" evidence="13">
    <location>
        <begin position="17"/>
        <end position="976"/>
    </location>
</feature>
<feature type="domain" description="Disease resistance R13L4/SHOC-2-like LRR" evidence="15">
    <location>
        <begin position="362"/>
        <end position="535"/>
    </location>
</feature>
<evidence type="ECO:0000313" key="17">
    <source>
        <dbReference type="Proteomes" id="UP000823388"/>
    </source>
</evidence>
<evidence type="ECO:0000256" key="13">
    <source>
        <dbReference type="SAM" id="SignalP"/>
    </source>
</evidence>
<dbReference type="InterPro" id="IPR003591">
    <property type="entry name" value="Leu-rich_rpt_typical-subtyp"/>
</dbReference>
<dbReference type="Pfam" id="PF13855">
    <property type="entry name" value="LRR_8"/>
    <property type="match status" value="1"/>
</dbReference>
<dbReference type="FunFam" id="3.80.10.10:FF:000453">
    <property type="entry name" value="Leucine-rich receptor-like protein kinase family protein"/>
    <property type="match status" value="1"/>
</dbReference>
<dbReference type="PROSITE" id="PS51450">
    <property type="entry name" value="LRR"/>
    <property type="match status" value="1"/>
</dbReference>
<dbReference type="SMART" id="SM00369">
    <property type="entry name" value="LRR_TYP"/>
    <property type="match status" value="9"/>
</dbReference>
<dbReference type="InterPro" id="IPR032675">
    <property type="entry name" value="LRR_dom_sf"/>
</dbReference>
<keyword evidence="11" id="KW-0325">Glycoprotein</keyword>
<dbReference type="Pfam" id="PF08263">
    <property type="entry name" value="LRRNT_2"/>
    <property type="match status" value="1"/>
</dbReference>
<evidence type="ECO:0000256" key="1">
    <source>
        <dbReference type="ARBA" id="ARBA00004251"/>
    </source>
</evidence>
<dbReference type="AlphaFoldDB" id="A0A8T0UZX0"/>
<protein>
    <recommendedName>
        <fullName evidence="18">Leucine-rich repeat-containing N-terminal plant-type domain-containing protein</fullName>
    </recommendedName>
</protein>
<comment type="similarity">
    <text evidence="2">Belongs to the RLP family.</text>
</comment>
<dbReference type="OrthoDB" id="1060944at2759"/>
<evidence type="ECO:0000259" key="15">
    <source>
        <dbReference type="Pfam" id="PF23598"/>
    </source>
</evidence>
<keyword evidence="8 12" id="KW-1133">Transmembrane helix</keyword>
<evidence type="ECO:0000256" key="7">
    <source>
        <dbReference type="ARBA" id="ARBA00022737"/>
    </source>
</evidence>
<dbReference type="Gene3D" id="3.80.10.10">
    <property type="entry name" value="Ribonuclease Inhibitor"/>
    <property type="match status" value="4"/>
</dbReference>
<dbReference type="GO" id="GO:0009791">
    <property type="term" value="P:post-embryonic development"/>
    <property type="evidence" value="ECO:0007669"/>
    <property type="project" value="UniProtKB-ARBA"/>
</dbReference>
<dbReference type="InterPro" id="IPR046956">
    <property type="entry name" value="RLP23-like"/>
</dbReference>
<comment type="subcellular location">
    <subcellularLocation>
        <location evidence="1">Cell membrane</location>
        <topology evidence="1">Single-pass type I membrane protein</topology>
    </subcellularLocation>
</comment>
<dbReference type="Proteomes" id="UP000823388">
    <property type="component" value="Chromosome 3K"/>
</dbReference>
<keyword evidence="9 12" id="KW-0472">Membrane</keyword>
<dbReference type="SUPFAM" id="SSF52058">
    <property type="entry name" value="L domain-like"/>
    <property type="match status" value="3"/>
</dbReference>
<dbReference type="FunFam" id="3.80.10.10:FF:001347">
    <property type="entry name" value="LRR receptor-like serine/threonine-protein kinase GSO2"/>
    <property type="match status" value="1"/>
</dbReference>
<keyword evidence="7" id="KW-0677">Repeat</keyword>
<dbReference type="PANTHER" id="PTHR48063:SF90">
    <property type="entry name" value="OS11G0565920 PROTEIN"/>
    <property type="match status" value="1"/>
</dbReference>
<keyword evidence="3" id="KW-1003">Cell membrane</keyword>
<proteinExistence type="inferred from homology"/>
<evidence type="ECO:0000259" key="14">
    <source>
        <dbReference type="Pfam" id="PF08263"/>
    </source>
</evidence>
<dbReference type="InterPro" id="IPR001611">
    <property type="entry name" value="Leu-rich_rpt"/>
</dbReference>
<accession>A0A8T0UZX0</accession>
<sequence length="976" mass="107000">MHPSVVLLLLVAATAAKSLAPPPAAAGRHAPGAACIPRERDALLAFKRGITGDPAGRLASWSQGEEQDCCKWEGVRCSNGTGHVIGLHLGNAQPDDPALIDPGAAALVGEISPSLTSLHHLESLDLSLNNLVPGPPAAGASGVPEFLGLLKNLRHLDLSAMPLSGSVPPQLGNLSKLHYLDISPARYYVPWDGTKLSSTDVSWLSTLPLRYLDMSSVDLSGIPDWAHVVNTIPSLKVLRLADCSLKSANQSLPHLNLTNLEQLSLSGNIFDHPAASAWFWNLTSLRYLDLAGTFLYGPVPDALGGMKSLQFINFAEIQGRIDIMTANMSNLCDLETYYFSDKDFDGNITELFERLPQCSSNKLKELDLSFNNFSGALPNHIGRWPRLLTLDLSHNQITGQLPSEIGKLSNLVTLQLRTNQFTGPLPSEIGMLRNLDTLDLSYNGFTGPLPSGIGMVSHLTHMDLSYNNLSGVITHEHLDGLSRLTMIDLSRNSMKIEVGPEWLPTFRLYTASFRSCHLGPSFPSWLQSQTNIDVLDISSASIFDSLPNWFSTTFSKARELYISNNGINGTLPTNIENMTSLVKLSLDSNQLTGQIPRLPTNLYALDISRNYLSGPLPLNFGAPNLSDLSLFSNHITGHIPHSICELNVGALNLADNHLEGEFPQCSEPRMTSTLILRNNMLSGKLDTILEAYTGLNILDLSWNKFTGSIPETITNLQGLSHLNLAGNNISGGLPHHLSNFMGMKGTKDEFPIVDEVNMSVTTKGQERYYYDFAIYEMVSIDLSSNHLTGVIPEEITSLDGVVNLNLSRNNLTGKISERIGTMQSLESLDLSGNKLSGDIPEILSNLSYLSLMDLSHNNLTGRIPSRGQLDTLYTQNPLMYDGNIGLWGYPLQKNGTNNREPNHVDQKRGGHDYEVHAFSFGLGVGYVVGLWAVFCLILFNKSWRIAHFRLFDKALDNVYVFAVVTWARWAKQTTTH</sequence>
<evidence type="ECO:0000256" key="5">
    <source>
        <dbReference type="ARBA" id="ARBA00022692"/>
    </source>
</evidence>
<evidence type="ECO:0000256" key="3">
    <source>
        <dbReference type="ARBA" id="ARBA00022475"/>
    </source>
</evidence>
<evidence type="ECO:0000256" key="11">
    <source>
        <dbReference type="ARBA" id="ARBA00023180"/>
    </source>
</evidence>
<feature type="domain" description="Leucine-rich repeat-containing N-terminal plant-type" evidence="14">
    <location>
        <begin position="38"/>
        <end position="78"/>
    </location>
</feature>
<keyword evidence="6 13" id="KW-0732">Signal</keyword>
<evidence type="ECO:0000256" key="12">
    <source>
        <dbReference type="SAM" id="Phobius"/>
    </source>
</evidence>
<keyword evidence="10" id="KW-0675">Receptor</keyword>
<evidence type="ECO:0000256" key="4">
    <source>
        <dbReference type="ARBA" id="ARBA00022614"/>
    </source>
</evidence>